<gene>
    <name evidence="1" type="ORF">T190607A01A_11352</name>
</gene>
<accession>A0ABM9NX05</accession>
<dbReference type="Proteomes" id="UP001497416">
    <property type="component" value="Unassembled WGS sequence"/>
</dbReference>
<protein>
    <submittedName>
        <fullName evidence="1">Uncharacterized protein</fullName>
    </submittedName>
</protein>
<evidence type="ECO:0000313" key="1">
    <source>
        <dbReference type="EMBL" id="CAL2082382.1"/>
    </source>
</evidence>
<organism evidence="1 2">
    <name type="scientific">Tenacibaculum platacis</name>
    <dbReference type="NCBI Taxonomy" id="3137852"/>
    <lineage>
        <taxon>Bacteria</taxon>
        <taxon>Pseudomonadati</taxon>
        <taxon>Bacteroidota</taxon>
        <taxon>Flavobacteriia</taxon>
        <taxon>Flavobacteriales</taxon>
        <taxon>Flavobacteriaceae</taxon>
        <taxon>Tenacibaculum</taxon>
    </lineage>
</organism>
<evidence type="ECO:0000313" key="2">
    <source>
        <dbReference type="Proteomes" id="UP001497416"/>
    </source>
</evidence>
<keyword evidence="2" id="KW-1185">Reference proteome</keyword>
<reference evidence="1 2" key="1">
    <citation type="submission" date="2024-05" db="EMBL/GenBank/DDBJ databases">
        <authorList>
            <person name="Duchaud E."/>
        </authorList>
    </citation>
    <scope>NUCLEOTIDE SEQUENCE [LARGE SCALE GENOMIC DNA]</scope>
    <source>
        <strain evidence="1">Ena-SAMPLE-TAB-13-05-2024-13:56:06:370-140302</strain>
    </source>
</reference>
<dbReference type="RefSeq" id="WP_348711271.1">
    <property type="nucleotide sequence ID" value="NZ_CAXIXY010000003.1"/>
</dbReference>
<name>A0ABM9NX05_9FLAO</name>
<proteinExistence type="predicted"/>
<comment type="caution">
    <text evidence="1">The sequence shown here is derived from an EMBL/GenBank/DDBJ whole genome shotgun (WGS) entry which is preliminary data.</text>
</comment>
<sequence>MIKKIVLLVFINTIIPFKEIETNSNVTETKSKYYCNIQIGKDSSSGEFELRSSNGLRKGTIITTFNVMTDEGFYEKHPLNLGFSKVENSLDPKLKVGKYDLKTITLEGQDKLSFFSIGENIITEKTYNQAKSSGLLDDVQDSYVLLSEGSNEFKIDSVKDIGEVEDGTYYKTGKQEVKGSAKAVLLKISTNEKLTLSVQFNVEHEWSLSK</sequence>
<dbReference type="EMBL" id="CAXIXY010000003">
    <property type="protein sequence ID" value="CAL2082382.1"/>
    <property type="molecule type" value="Genomic_DNA"/>
</dbReference>